<name>A0ABP7E4H2_9SPHN</name>
<dbReference type="InterPro" id="IPR007182">
    <property type="entry name" value="MnhB"/>
</dbReference>
<protein>
    <submittedName>
        <fullName evidence="16">Monovalent cation/H+ antiporter subunit A</fullName>
    </submittedName>
</protein>
<evidence type="ECO:0000256" key="6">
    <source>
        <dbReference type="ARBA" id="ARBA00022989"/>
    </source>
</evidence>
<dbReference type="PANTHER" id="PTHR43373:SF1">
    <property type="entry name" value="NA(+)_H(+) ANTIPORTER SUBUNIT A"/>
    <property type="match status" value="1"/>
</dbReference>
<feature type="transmembrane region" description="Helical" evidence="10">
    <location>
        <begin position="297"/>
        <end position="316"/>
    </location>
</feature>
<evidence type="ECO:0000256" key="1">
    <source>
        <dbReference type="ARBA" id="ARBA00004651"/>
    </source>
</evidence>
<gene>
    <name evidence="16" type="ORF">GCM10022268_21290</name>
</gene>
<keyword evidence="7" id="KW-0406">Ion transport</keyword>
<feature type="domain" description="Na+/H+ antiporter MnhB subunit-related protein" evidence="13">
    <location>
        <begin position="781"/>
        <end position="898"/>
    </location>
</feature>
<feature type="domain" description="MrpA C-terminal/MbhE" evidence="15">
    <location>
        <begin position="711"/>
        <end position="763"/>
    </location>
</feature>
<feature type="transmembrane region" description="Helical" evidence="10">
    <location>
        <begin position="272"/>
        <end position="290"/>
    </location>
</feature>
<feature type="transmembrane region" description="Helical" evidence="10">
    <location>
        <begin position="743"/>
        <end position="761"/>
    </location>
</feature>
<feature type="transmembrane region" description="Helical" evidence="10">
    <location>
        <begin position="565"/>
        <end position="589"/>
    </location>
</feature>
<evidence type="ECO:0000256" key="4">
    <source>
        <dbReference type="ARBA" id="ARBA00022475"/>
    </source>
</evidence>
<evidence type="ECO:0000259" key="15">
    <source>
        <dbReference type="Pfam" id="PF20501"/>
    </source>
</evidence>
<dbReference type="Proteomes" id="UP001500523">
    <property type="component" value="Unassembled WGS sequence"/>
</dbReference>
<dbReference type="InterPro" id="IPR046806">
    <property type="entry name" value="MrpA_C/MbhE"/>
</dbReference>
<dbReference type="InterPro" id="IPR025383">
    <property type="entry name" value="MrpA_C/MbhD"/>
</dbReference>
<feature type="transmembrane region" description="Helical" evidence="10">
    <location>
        <begin position="648"/>
        <end position="671"/>
    </location>
</feature>
<feature type="transmembrane region" description="Helical" evidence="10">
    <location>
        <begin position="107"/>
        <end position="125"/>
    </location>
</feature>
<evidence type="ECO:0000259" key="12">
    <source>
        <dbReference type="Pfam" id="PF00662"/>
    </source>
</evidence>
<keyword evidence="8 10" id="KW-0472">Membrane</keyword>
<evidence type="ECO:0000256" key="5">
    <source>
        <dbReference type="ARBA" id="ARBA00022692"/>
    </source>
</evidence>
<evidence type="ECO:0000256" key="2">
    <source>
        <dbReference type="ARBA" id="ARBA00022448"/>
    </source>
</evidence>
<feature type="domain" description="NADH-Ubiquinone oxidoreductase (complex I) chain 5 N-terminal" evidence="12">
    <location>
        <begin position="65"/>
        <end position="110"/>
    </location>
</feature>
<keyword evidence="3" id="KW-0050">Antiport</keyword>
<feature type="transmembrane region" description="Helical" evidence="10">
    <location>
        <begin position="322"/>
        <end position="347"/>
    </location>
</feature>
<dbReference type="Pfam" id="PF00361">
    <property type="entry name" value="Proton_antipo_M"/>
    <property type="match status" value="1"/>
</dbReference>
<sequence length="910" mass="95966">MLVILVLSLVGSCLLPFVARIMGRGAGLVVAILPLGLLAAFVRMAPVVERGWVQTETHRWAPAVGLDLTLRLDGFSFLFCLLITGIGALVVVYAGGYLTLKSRAQRARFFTLILLFMTAMLGTVLADNLLLLAIFWEATSILSFLLIGFDGRSARARRAAVMALQVTAGGGLALLAAVVMIGHVLGSYSFSGAIDRGAELVVSPWGAPIVVAVMIAGFTKSAQFPFHFWLPNAMQAPTPASAFLHSATMVKLGIYLLARFEPTIAATGWGRTVMIVVACITMLVAAVQALRAESFKAALAFSTMASLGILVLLVGLDGPTATVAMIGFLLAHALYKAALFFCAGSVLHATGVGSLRALGGLARRMPMTAIACAGASLSMAGIPPFFGFITKEFLFQAQIESSWESVPIAIAVLVNAVMVGVAAVVTLKPFFLRPAEPVKLEHRESFSLGMPPLLLALAGLTISLDPDWITRVAVGPAVAAVYRRPIEVDVAVWHGVTPMLMLSGLVVLVGVAIAVFWRRIHLYLRSHDQFERFGIERMWERSLRLLLRTSAGLVRWTEHGDLRMVLGTAIAAMIAIAAWSVASVGAPLHLPSGDAPVRVADTLVALAGVAGAVVAARARNLLVAMLAVGLTGFAVAITFMTGGAPDLAITQFTVEALIVVLLTALLVVLPLDAPRTRSGRQRLVDWGLAGSLALLLLVALVDVAAINHGAVPSDFFARMSYVAGKGHNVVNVILVDFRGFDTLGETTVIAAAALLAISLLARRTATPHAEKPVRAVHFSFAVAAAPLFWLLLVGSVVILWRGHDQPGGGFVGGLVAALAFAVLSLARGPAAAGHSLRMSPRTLVGVGLATALVSGLPGMIGGRPYLTHLWWEPAGFLKLSTTMTFDFGVYLVVLGAVLAFLFGLQREATR</sequence>
<feature type="transmembrane region" description="Helical" evidence="10">
    <location>
        <begin position="887"/>
        <end position="904"/>
    </location>
</feature>
<dbReference type="PRINTS" id="PR01434">
    <property type="entry name" value="NADHDHGNASE5"/>
</dbReference>
<keyword evidence="2" id="KW-0813">Transport</keyword>
<feature type="transmembrane region" description="Helical" evidence="10">
    <location>
        <begin position="499"/>
        <end position="517"/>
    </location>
</feature>
<feature type="transmembrane region" description="Helical" evidence="10">
    <location>
        <begin position="406"/>
        <end position="425"/>
    </location>
</feature>
<dbReference type="Pfam" id="PF13244">
    <property type="entry name" value="MbhD"/>
    <property type="match status" value="1"/>
</dbReference>
<dbReference type="EMBL" id="BAABBF010000004">
    <property type="protein sequence ID" value="GAA3712121.1"/>
    <property type="molecule type" value="Genomic_DNA"/>
</dbReference>
<feature type="transmembrane region" description="Helical" evidence="10">
    <location>
        <begin position="242"/>
        <end position="260"/>
    </location>
</feature>
<dbReference type="Pfam" id="PF04039">
    <property type="entry name" value="MnhB"/>
    <property type="match status" value="1"/>
</dbReference>
<evidence type="ECO:0000256" key="8">
    <source>
        <dbReference type="ARBA" id="ARBA00023136"/>
    </source>
</evidence>
<evidence type="ECO:0000259" key="11">
    <source>
        <dbReference type="Pfam" id="PF00361"/>
    </source>
</evidence>
<feature type="transmembrane region" description="Helical" evidence="10">
    <location>
        <begin position="595"/>
        <end position="614"/>
    </location>
</feature>
<comment type="caution">
    <text evidence="16">The sequence shown here is derived from an EMBL/GenBank/DDBJ whole genome shotgun (WGS) entry which is preliminary data.</text>
</comment>
<evidence type="ECO:0000259" key="14">
    <source>
        <dbReference type="Pfam" id="PF13244"/>
    </source>
</evidence>
<feature type="transmembrane region" description="Helical" evidence="10">
    <location>
        <begin position="368"/>
        <end position="386"/>
    </location>
</feature>
<keyword evidence="6 10" id="KW-1133">Transmembrane helix</keyword>
<keyword evidence="5 9" id="KW-0812">Transmembrane</keyword>
<organism evidence="16 17">
    <name type="scientific">Sphingomonas cynarae</name>
    <dbReference type="NCBI Taxonomy" id="930197"/>
    <lineage>
        <taxon>Bacteria</taxon>
        <taxon>Pseudomonadati</taxon>
        <taxon>Pseudomonadota</taxon>
        <taxon>Alphaproteobacteria</taxon>
        <taxon>Sphingomonadales</taxon>
        <taxon>Sphingomonadaceae</taxon>
        <taxon>Sphingomonas</taxon>
    </lineage>
</organism>
<dbReference type="PANTHER" id="PTHR43373">
    <property type="entry name" value="NA(+)/H(+) ANTIPORTER SUBUNIT"/>
    <property type="match status" value="1"/>
</dbReference>
<feature type="domain" description="NADH:quinone oxidoreductase/Mrp antiporter transmembrane" evidence="11">
    <location>
        <begin position="126"/>
        <end position="409"/>
    </location>
</feature>
<evidence type="ECO:0000256" key="10">
    <source>
        <dbReference type="SAM" id="Phobius"/>
    </source>
</evidence>
<dbReference type="Pfam" id="PF00662">
    <property type="entry name" value="Proton_antipo_N"/>
    <property type="match status" value="1"/>
</dbReference>
<keyword evidence="17" id="KW-1185">Reference proteome</keyword>
<feature type="transmembrane region" description="Helical" evidence="10">
    <location>
        <begin position="773"/>
        <end position="798"/>
    </location>
</feature>
<dbReference type="InterPro" id="IPR001750">
    <property type="entry name" value="ND/Mrp_TM"/>
</dbReference>
<feature type="transmembrane region" description="Helical" evidence="10">
    <location>
        <begin position="205"/>
        <end position="230"/>
    </location>
</feature>
<feature type="transmembrane region" description="Helical" evidence="10">
    <location>
        <begin position="75"/>
        <end position="100"/>
    </location>
</feature>
<dbReference type="InterPro" id="IPR001516">
    <property type="entry name" value="Proton_antipo_N"/>
</dbReference>
<feature type="transmembrane region" description="Helical" evidence="10">
    <location>
        <begin position="621"/>
        <end position="642"/>
    </location>
</feature>
<comment type="subcellular location">
    <subcellularLocation>
        <location evidence="1">Cell membrane</location>
        <topology evidence="1">Multi-pass membrane protein</topology>
    </subcellularLocation>
    <subcellularLocation>
        <location evidence="9">Membrane</location>
        <topology evidence="9">Multi-pass membrane protein</topology>
    </subcellularLocation>
</comment>
<evidence type="ECO:0000256" key="7">
    <source>
        <dbReference type="ARBA" id="ARBA00023065"/>
    </source>
</evidence>
<proteinExistence type="predicted"/>
<evidence type="ECO:0000256" key="3">
    <source>
        <dbReference type="ARBA" id="ARBA00022449"/>
    </source>
</evidence>
<feature type="transmembrane region" description="Helical" evidence="10">
    <location>
        <begin position="131"/>
        <end position="149"/>
    </location>
</feature>
<keyword evidence="4" id="KW-1003">Cell membrane</keyword>
<feature type="transmembrane region" description="Helical" evidence="10">
    <location>
        <begin position="842"/>
        <end position="860"/>
    </location>
</feature>
<dbReference type="Pfam" id="PF20501">
    <property type="entry name" value="MbhE"/>
    <property type="match status" value="1"/>
</dbReference>
<feature type="transmembrane region" description="Helical" evidence="10">
    <location>
        <begin position="683"/>
        <end position="706"/>
    </location>
</feature>
<accession>A0ABP7E4H2</accession>
<feature type="transmembrane region" description="Helical" evidence="10">
    <location>
        <begin position="161"/>
        <end position="185"/>
    </location>
</feature>
<evidence type="ECO:0000259" key="13">
    <source>
        <dbReference type="Pfam" id="PF04039"/>
    </source>
</evidence>
<feature type="transmembrane region" description="Helical" evidence="10">
    <location>
        <begin position="446"/>
        <end position="464"/>
    </location>
</feature>
<feature type="transmembrane region" description="Helical" evidence="10">
    <location>
        <begin position="810"/>
        <end position="830"/>
    </location>
</feature>
<reference evidence="17" key="1">
    <citation type="journal article" date="2019" name="Int. J. Syst. Evol. Microbiol.">
        <title>The Global Catalogue of Microorganisms (GCM) 10K type strain sequencing project: providing services to taxonomists for standard genome sequencing and annotation.</title>
        <authorList>
            <consortium name="The Broad Institute Genomics Platform"/>
            <consortium name="The Broad Institute Genome Sequencing Center for Infectious Disease"/>
            <person name="Wu L."/>
            <person name="Ma J."/>
        </authorList>
    </citation>
    <scope>NUCLEOTIDE SEQUENCE [LARGE SCALE GENOMIC DNA]</scope>
    <source>
        <strain evidence="17">JCM 17498</strain>
    </source>
</reference>
<evidence type="ECO:0000256" key="9">
    <source>
        <dbReference type="RuleBase" id="RU000320"/>
    </source>
</evidence>
<dbReference type="InterPro" id="IPR050616">
    <property type="entry name" value="CPA3_Na-H_Antiporter_A"/>
</dbReference>
<evidence type="ECO:0000313" key="16">
    <source>
        <dbReference type="EMBL" id="GAA3712121.1"/>
    </source>
</evidence>
<dbReference type="RefSeq" id="WP_344693368.1">
    <property type="nucleotide sequence ID" value="NZ_BAABBF010000004.1"/>
</dbReference>
<evidence type="ECO:0000313" key="17">
    <source>
        <dbReference type="Proteomes" id="UP001500523"/>
    </source>
</evidence>
<feature type="domain" description="MrpA C-terminal/MbhD" evidence="14">
    <location>
        <begin position="609"/>
        <end position="669"/>
    </location>
</feature>